<dbReference type="KEGG" id="dord:106002051"/>
<evidence type="ECO:0000256" key="1">
    <source>
        <dbReference type="SAM" id="MobiDB-lite"/>
    </source>
</evidence>
<keyword evidence="2" id="KW-1185">Reference proteome</keyword>
<organism evidence="2 3">
    <name type="scientific">Dipodomys ordii</name>
    <name type="common">Ord's kangaroo rat</name>
    <dbReference type="NCBI Taxonomy" id="10020"/>
    <lineage>
        <taxon>Eukaryota</taxon>
        <taxon>Metazoa</taxon>
        <taxon>Chordata</taxon>
        <taxon>Craniata</taxon>
        <taxon>Vertebrata</taxon>
        <taxon>Euteleostomi</taxon>
        <taxon>Mammalia</taxon>
        <taxon>Eutheria</taxon>
        <taxon>Euarchontoglires</taxon>
        <taxon>Glires</taxon>
        <taxon>Rodentia</taxon>
        <taxon>Castorimorpha</taxon>
        <taxon>Heteromyidae</taxon>
        <taxon>Dipodomyinae</taxon>
        <taxon>Dipodomys</taxon>
    </lineage>
</organism>
<reference evidence="3" key="1">
    <citation type="submission" date="2025-08" db="UniProtKB">
        <authorList>
            <consortium name="RefSeq"/>
        </authorList>
    </citation>
    <scope>IDENTIFICATION</scope>
    <source>
        <tissue evidence="3">Kidney</tissue>
    </source>
</reference>
<feature type="compositionally biased region" description="Low complexity" evidence="1">
    <location>
        <begin position="96"/>
        <end position="107"/>
    </location>
</feature>
<dbReference type="Proteomes" id="UP000081671">
    <property type="component" value="Unplaced"/>
</dbReference>
<dbReference type="InParanoid" id="A0A1S3GUR8"/>
<proteinExistence type="predicted"/>
<feature type="compositionally biased region" description="Acidic residues" evidence="1">
    <location>
        <begin position="134"/>
        <end position="147"/>
    </location>
</feature>
<evidence type="ECO:0000313" key="2">
    <source>
        <dbReference type="Proteomes" id="UP000081671"/>
    </source>
</evidence>
<feature type="compositionally biased region" description="Basic and acidic residues" evidence="1">
    <location>
        <begin position="1"/>
        <end position="12"/>
    </location>
</feature>
<feature type="region of interest" description="Disordered" evidence="1">
    <location>
        <begin position="1"/>
        <end position="36"/>
    </location>
</feature>
<gene>
    <name evidence="3" type="primary">LOC106002051</name>
</gene>
<feature type="non-terminal residue" evidence="3">
    <location>
        <position position="179"/>
    </location>
</feature>
<name>A0A1S3GUR8_DIPOR</name>
<sequence>MPRPCAEPEPKATARPRPQVNESKENENDAQESLRPVQTTFLGKIARVYLTPFSLSNCTSEQLKCSLSQLEEKANNAMLCKKMKLKKTPEVKMKATSSKSESTLLRSSSKDHSTGHKLGQKSSAEASVLSVDMESSDDDDVCDDNSGLDDFSGLSPYERKRLKNISENANFFASLQLSE</sequence>
<accession>A0A1S3GUR8</accession>
<protein>
    <submittedName>
        <fullName evidence="3">WD repeat-containing protein 76-like</fullName>
    </submittedName>
</protein>
<dbReference type="AlphaFoldDB" id="A0A1S3GUR8"/>
<feature type="region of interest" description="Disordered" evidence="1">
    <location>
        <begin position="88"/>
        <end position="154"/>
    </location>
</feature>
<dbReference type="GeneID" id="106002051"/>
<evidence type="ECO:0000313" key="3">
    <source>
        <dbReference type="RefSeq" id="XP_012892430.1"/>
    </source>
</evidence>
<dbReference type="RefSeq" id="XP_012892430.1">
    <property type="nucleotide sequence ID" value="XM_013036976.1"/>
</dbReference>